<organism evidence="4 5">
    <name type="scientific">Candidatus Schekmanbacteria bacterium GWA2_38_11</name>
    <dbReference type="NCBI Taxonomy" id="1817876"/>
    <lineage>
        <taxon>Bacteria</taxon>
        <taxon>Candidatus Schekmaniibacteriota</taxon>
    </lineage>
</organism>
<dbReference type="InterPro" id="IPR002852">
    <property type="entry name" value="UPF0251"/>
</dbReference>
<gene>
    <name evidence="4" type="ORF">A2042_06875</name>
</gene>
<sequence length="163" mass="18473">MPRPRKCRLVCSFPQSNYFKPRGIPLRELQHVILTIDEHEAIKLADLEGMEQEEAAREMNISRQTFGRILINAHKKIGDAIVNGKALKIEGGDFIMVNRKFECFGCGKTWEEPFGTGRPRECPSCRGENFHRTDPNKGYGRRGGKKMGPCGRGRNSEKTVPNK</sequence>
<accession>A0A1F7RGN3</accession>
<dbReference type="HAMAP" id="MF_00674">
    <property type="entry name" value="UPF0251"/>
    <property type="match status" value="1"/>
</dbReference>
<protein>
    <recommendedName>
        <fullName evidence="2">UPF0251 protein A2042_06875</fullName>
    </recommendedName>
</protein>
<name>A0A1F7RGN3_9BACT</name>
<dbReference type="PANTHER" id="PTHR37478:SF2">
    <property type="entry name" value="UPF0251 PROTEIN TK0562"/>
    <property type="match status" value="1"/>
</dbReference>
<proteinExistence type="inferred from homology"/>
<dbReference type="EMBL" id="MGDB01000092">
    <property type="protein sequence ID" value="OGL40703.1"/>
    <property type="molecule type" value="Genomic_DNA"/>
</dbReference>
<evidence type="ECO:0000256" key="1">
    <source>
        <dbReference type="ARBA" id="ARBA00009350"/>
    </source>
</evidence>
<dbReference type="InterPro" id="IPR013324">
    <property type="entry name" value="RNA_pol_sigma_r3/r4-like"/>
</dbReference>
<evidence type="ECO:0000256" key="3">
    <source>
        <dbReference type="SAM" id="MobiDB-lite"/>
    </source>
</evidence>
<evidence type="ECO:0000256" key="2">
    <source>
        <dbReference type="HAMAP-Rule" id="MF_00674"/>
    </source>
</evidence>
<dbReference type="Proteomes" id="UP000178526">
    <property type="component" value="Unassembled WGS sequence"/>
</dbReference>
<dbReference type="Pfam" id="PF02001">
    <property type="entry name" value="DUF134"/>
    <property type="match status" value="1"/>
</dbReference>
<comment type="similarity">
    <text evidence="1 2">Belongs to the UPF0251 family.</text>
</comment>
<dbReference type="SUPFAM" id="SSF88659">
    <property type="entry name" value="Sigma3 and sigma4 domains of RNA polymerase sigma factors"/>
    <property type="match status" value="1"/>
</dbReference>
<evidence type="ECO:0000313" key="4">
    <source>
        <dbReference type="EMBL" id="OGL40703.1"/>
    </source>
</evidence>
<dbReference type="AlphaFoldDB" id="A0A1F7RGN3"/>
<comment type="caution">
    <text evidence="4">The sequence shown here is derived from an EMBL/GenBank/DDBJ whole genome shotgun (WGS) entry which is preliminary data.</text>
</comment>
<reference evidence="4 5" key="1">
    <citation type="journal article" date="2016" name="Nat. Commun.">
        <title>Thousands of microbial genomes shed light on interconnected biogeochemical processes in an aquifer system.</title>
        <authorList>
            <person name="Anantharaman K."/>
            <person name="Brown C.T."/>
            <person name="Hug L.A."/>
            <person name="Sharon I."/>
            <person name="Castelle C.J."/>
            <person name="Probst A.J."/>
            <person name="Thomas B.C."/>
            <person name="Singh A."/>
            <person name="Wilkins M.J."/>
            <person name="Karaoz U."/>
            <person name="Brodie E.L."/>
            <person name="Williams K.H."/>
            <person name="Hubbard S.S."/>
            <person name="Banfield J.F."/>
        </authorList>
    </citation>
    <scope>NUCLEOTIDE SEQUENCE [LARGE SCALE GENOMIC DNA]</scope>
</reference>
<feature type="region of interest" description="Disordered" evidence="3">
    <location>
        <begin position="128"/>
        <end position="163"/>
    </location>
</feature>
<evidence type="ECO:0000313" key="5">
    <source>
        <dbReference type="Proteomes" id="UP000178526"/>
    </source>
</evidence>
<dbReference type="PANTHER" id="PTHR37478">
    <property type="match status" value="1"/>
</dbReference>